<organism evidence="2 3">
    <name type="scientific">Coccomyxa subellipsoidea (strain C-169)</name>
    <name type="common">Green microalga</name>
    <dbReference type="NCBI Taxonomy" id="574566"/>
    <lineage>
        <taxon>Eukaryota</taxon>
        <taxon>Viridiplantae</taxon>
        <taxon>Chlorophyta</taxon>
        <taxon>core chlorophytes</taxon>
        <taxon>Trebouxiophyceae</taxon>
        <taxon>Trebouxiophyceae incertae sedis</taxon>
        <taxon>Coccomyxaceae</taxon>
        <taxon>Coccomyxa</taxon>
        <taxon>Coccomyxa subellipsoidea</taxon>
    </lineage>
</organism>
<feature type="region of interest" description="Disordered" evidence="1">
    <location>
        <begin position="308"/>
        <end position="328"/>
    </location>
</feature>
<dbReference type="Proteomes" id="UP000007264">
    <property type="component" value="Unassembled WGS sequence"/>
</dbReference>
<feature type="region of interest" description="Disordered" evidence="1">
    <location>
        <begin position="113"/>
        <end position="132"/>
    </location>
</feature>
<dbReference type="AlphaFoldDB" id="I0YXP3"/>
<sequence>MQFPTVAPQLDSPICSSSARSASFSGRAHLPFQSSITNVAQLPQRRQRRRSLVKAQPAGLRLEAGPKTMQRDTVTLPETLTSNTEPALLAEPPVHFGDLEQFYHVLNLSVQLSTPPPRSSQSPGGGNGKNDEFYANVGNAIRTLREEIPLLFQQDFTYDIYREDIVFRDPRNTFKGLKNYKTIFWSLRFHGRLFFSRLYVDLPNFWSTEQSSLTIMMRWTVHGIPRVPWKAEGIFDGVSTFKLDRQGKIYEHQVDNVILRDPPMLRSPLFAGLNLTPLLQPQPQTQPCPGAWCNNATSTPLAAEALESQPQASTLHQESERGNREAGGSVLRGVRGILNRDAAYLRQALSDRGVQREVASLVHQEQFPQPPCQI</sequence>
<dbReference type="PANTHER" id="PTHR31094">
    <property type="entry name" value="RIKEN CDNA 2310061I04 GENE"/>
    <property type="match status" value="1"/>
</dbReference>
<name>I0YXP3_COCSC</name>
<evidence type="ECO:0000313" key="2">
    <source>
        <dbReference type="EMBL" id="EIE23162.1"/>
    </source>
</evidence>
<dbReference type="STRING" id="574566.I0YXP3"/>
<dbReference type="RefSeq" id="XP_005647706.1">
    <property type="nucleotide sequence ID" value="XM_005647649.1"/>
</dbReference>
<dbReference type="PANTHER" id="PTHR31094:SF2">
    <property type="entry name" value="RIKEN CDNA 2310061I04 GENE"/>
    <property type="match status" value="1"/>
</dbReference>
<dbReference type="InterPro" id="IPR018790">
    <property type="entry name" value="DUF2358"/>
</dbReference>
<comment type="caution">
    <text evidence="2">The sequence shown here is derived from an EMBL/GenBank/DDBJ whole genome shotgun (WGS) entry which is preliminary data.</text>
</comment>
<dbReference type="EMBL" id="AGSI01000008">
    <property type="protein sequence ID" value="EIE23162.1"/>
    <property type="molecule type" value="Genomic_DNA"/>
</dbReference>
<dbReference type="SUPFAM" id="SSF54427">
    <property type="entry name" value="NTF2-like"/>
    <property type="match status" value="1"/>
</dbReference>
<evidence type="ECO:0000256" key="1">
    <source>
        <dbReference type="SAM" id="MobiDB-lite"/>
    </source>
</evidence>
<dbReference type="Pfam" id="PF10184">
    <property type="entry name" value="DUF2358"/>
    <property type="match status" value="1"/>
</dbReference>
<dbReference type="InterPro" id="IPR032710">
    <property type="entry name" value="NTF2-like_dom_sf"/>
</dbReference>
<dbReference type="KEGG" id="csl:COCSUDRAFT_29150"/>
<gene>
    <name evidence="2" type="ORF">COCSUDRAFT_29150</name>
</gene>
<accession>I0YXP3</accession>
<reference evidence="2 3" key="1">
    <citation type="journal article" date="2012" name="Genome Biol.">
        <title>The genome of the polar eukaryotic microalga coccomyxa subellipsoidea reveals traits of cold adaptation.</title>
        <authorList>
            <person name="Blanc G."/>
            <person name="Agarkova I."/>
            <person name="Grimwood J."/>
            <person name="Kuo A."/>
            <person name="Brueggeman A."/>
            <person name="Dunigan D."/>
            <person name="Gurnon J."/>
            <person name="Ladunga I."/>
            <person name="Lindquist E."/>
            <person name="Lucas S."/>
            <person name="Pangilinan J."/>
            <person name="Proschold T."/>
            <person name="Salamov A."/>
            <person name="Schmutz J."/>
            <person name="Weeks D."/>
            <person name="Yamada T."/>
            <person name="Claverie J.M."/>
            <person name="Grigoriev I."/>
            <person name="Van Etten J."/>
            <person name="Lomsadze A."/>
            <person name="Borodovsky M."/>
        </authorList>
    </citation>
    <scope>NUCLEOTIDE SEQUENCE [LARGE SCALE GENOMIC DNA]</scope>
    <source>
        <strain evidence="2 3">C-169</strain>
    </source>
</reference>
<dbReference type="eggNOG" id="ENOG502QQJ9">
    <property type="taxonomic scope" value="Eukaryota"/>
</dbReference>
<evidence type="ECO:0000313" key="3">
    <source>
        <dbReference type="Proteomes" id="UP000007264"/>
    </source>
</evidence>
<keyword evidence="3" id="KW-1185">Reference proteome</keyword>
<protein>
    <submittedName>
        <fullName evidence="2">Uncharacterized protein</fullName>
    </submittedName>
</protein>
<dbReference type="GeneID" id="17041150"/>
<dbReference type="OrthoDB" id="44820at2759"/>
<proteinExistence type="predicted"/>